<accession>A0A5K0WSH8</accession>
<dbReference type="Gramene" id="NC10G0248730.1">
    <property type="protein sequence ID" value="NC10G0248730.1:cds"/>
    <property type="gene ID" value="NC10G0248730"/>
</dbReference>
<protein>
    <submittedName>
        <fullName evidence="1">Uncharacterized protein</fullName>
    </submittedName>
</protein>
<name>A0A5K0WSH8_9MAGN</name>
<evidence type="ECO:0000313" key="1">
    <source>
        <dbReference type="EMBL" id="VVV55378.1"/>
    </source>
</evidence>
<dbReference type="AlphaFoldDB" id="A0A5K0WSH8"/>
<proteinExistence type="predicted"/>
<dbReference type="EMBL" id="LR721775">
    <property type="protein sequence ID" value="VVV55378.1"/>
    <property type="molecule type" value="Genomic_DNA"/>
</dbReference>
<gene>
    <name evidence="1" type="ORF">NYM_LOCUS5568</name>
</gene>
<sequence>MTPYKAICSFPPPFLVPFEPGTALDPKITRDDLIQLLCANIKVAQERMMHFYNQGHKEC</sequence>
<reference evidence="1" key="1">
    <citation type="submission" date="2019-09" db="EMBL/GenBank/DDBJ databases">
        <authorList>
            <person name="Zhang L."/>
        </authorList>
    </citation>
    <scope>NUCLEOTIDE SEQUENCE</scope>
</reference>
<organism evidence="1">
    <name type="scientific">Nymphaea colorata</name>
    <name type="common">pocket water lily</name>
    <dbReference type="NCBI Taxonomy" id="210225"/>
    <lineage>
        <taxon>Eukaryota</taxon>
        <taxon>Viridiplantae</taxon>
        <taxon>Streptophyta</taxon>
        <taxon>Embryophyta</taxon>
        <taxon>Tracheophyta</taxon>
        <taxon>Spermatophyta</taxon>
        <taxon>Magnoliopsida</taxon>
        <taxon>Nymphaeales</taxon>
        <taxon>Nymphaeaceae</taxon>
        <taxon>Nymphaea</taxon>
    </lineage>
</organism>